<reference evidence="3" key="1">
    <citation type="submission" date="2018-05" db="EMBL/GenBank/DDBJ databases">
        <title>Leptospira yasudae sp. nov. and Leptospira stimsonii sp. nov., two pathogenic species of the genus Leptospira isolated from environmental sources.</title>
        <authorList>
            <person name="Casanovas-Massana A."/>
            <person name="Hamond C."/>
            <person name="Santos L.A."/>
            <person name="Hacker K.P."/>
            <person name="Balassiano I."/>
            <person name="Medeiros M.A."/>
            <person name="Reis M.G."/>
            <person name="Ko A.I."/>
            <person name="Wunder E.A."/>
        </authorList>
    </citation>
    <scope>NUCLEOTIDE SEQUENCE [LARGE SCALE GENOMIC DNA]</scope>
    <source>
        <strain evidence="3">Yale</strain>
    </source>
</reference>
<protein>
    <submittedName>
        <fullName evidence="2">Uncharacterized protein</fullName>
    </submittedName>
</protein>
<gene>
    <name evidence="2" type="ORF">DLM75_13200</name>
</gene>
<dbReference type="EMBL" id="QHCT01000003">
    <property type="protein sequence ID" value="RHX89903.1"/>
    <property type="molecule type" value="Genomic_DNA"/>
</dbReference>
<feature type="region of interest" description="Disordered" evidence="1">
    <location>
        <begin position="26"/>
        <end position="56"/>
    </location>
</feature>
<name>A0A396Z722_9LEPT</name>
<evidence type="ECO:0000256" key="1">
    <source>
        <dbReference type="SAM" id="MobiDB-lite"/>
    </source>
</evidence>
<sequence>MTIEADGIPNQSAMYALLSNLSLYQERRPRSSERKFRKDKEHVSPYPQKSSGSIHQSQALLLKIL</sequence>
<proteinExistence type="predicted"/>
<evidence type="ECO:0000313" key="3">
    <source>
        <dbReference type="Proteomes" id="UP000265798"/>
    </source>
</evidence>
<dbReference type="Proteomes" id="UP000265798">
    <property type="component" value="Unassembled WGS sequence"/>
</dbReference>
<feature type="compositionally biased region" description="Basic and acidic residues" evidence="1">
    <location>
        <begin position="26"/>
        <end position="43"/>
    </location>
</feature>
<organism evidence="2 3">
    <name type="scientific">Leptospira stimsonii</name>
    <dbReference type="NCBI Taxonomy" id="2202203"/>
    <lineage>
        <taxon>Bacteria</taxon>
        <taxon>Pseudomonadati</taxon>
        <taxon>Spirochaetota</taxon>
        <taxon>Spirochaetia</taxon>
        <taxon>Leptospirales</taxon>
        <taxon>Leptospiraceae</taxon>
        <taxon>Leptospira</taxon>
    </lineage>
</organism>
<comment type="caution">
    <text evidence="2">The sequence shown here is derived from an EMBL/GenBank/DDBJ whole genome shotgun (WGS) entry which is preliminary data.</text>
</comment>
<evidence type="ECO:0000313" key="2">
    <source>
        <dbReference type="EMBL" id="RHX89903.1"/>
    </source>
</evidence>
<dbReference type="AlphaFoldDB" id="A0A396Z722"/>
<accession>A0A396Z722</accession>
<feature type="compositionally biased region" description="Polar residues" evidence="1">
    <location>
        <begin position="47"/>
        <end position="56"/>
    </location>
</feature>